<dbReference type="PROSITE" id="PS00732">
    <property type="entry name" value="RIBOSOMAL_S16"/>
    <property type="match status" value="1"/>
</dbReference>
<dbReference type="GO" id="GO:0006412">
    <property type="term" value="P:translation"/>
    <property type="evidence" value="ECO:0007669"/>
    <property type="project" value="InterPro"/>
</dbReference>
<dbReference type="SUPFAM" id="SSF54565">
    <property type="entry name" value="Ribosomal protein S16"/>
    <property type="match status" value="1"/>
</dbReference>
<dbReference type="Pfam" id="PF00886">
    <property type="entry name" value="Ribosomal_S16"/>
    <property type="match status" value="1"/>
</dbReference>
<dbReference type="InterPro" id="IPR000307">
    <property type="entry name" value="Ribosomal_bS16"/>
</dbReference>
<organism evidence="3">
    <name type="scientific">seawater metagenome</name>
    <dbReference type="NCBI Taxonomy" id="1561972"/>
    <lineage>
        <taxon>unclassified sequences</taxon>
        <taxon>metagenomes</taxon>
        <taxon>ecological metagenomes</taxon>
    </lineage>
</organism>
<dbReference type="AlphaFoldDB" id="A0A5E8CLC0"/>
<sequence length="232" mass="26812">MNTEIAKYLIDNFYNSEATYKSSQLTKDKLILIQENDNTIIQENDNTIPQDEPEMLFSLTFSSGECNGKKLTLHDVEHIITFSDRPYKIVEKMSLEDLDHLWNKGLGSDDFLIDNPNAAFYTEDKISIITLSNPKILDNNTLEFDFIYTDMEHLPEVISTNFAKGALFIDPLKIRLARGGAKKRPFYRVVVVDRRVPRDGSYIEKLGFYKTPQSKKHESLFENFLQNLNSKN</sequence>
<dbReference type="InterPro" id="IPR023803">
    <property type="entry name" value="Ribosomal_bS16_dom_sf"/>
</dbReference>
<name>A0A5E8CLC0_9ZZZZ</name>
<dbReference type="EMBL" id="CABVLZ010000008">
    <property type="protein sequence ID" value="VVU95714.1"/>
    <property type="molecule type" value="Genomic_DNA"/>
</dbReference>
<reference evidence="3" key="1">
    <citation type="submission" date="2019-09" db="EMBL/GenBank/DDBJ databases">
        <authorList>
            <person name="Needham M D."/>
        </authorList>
    </citation>
    <scope>NUCLEOTIDE SEQUENCE</scope>
</reference>
<dbReference type="GO" id="GO:0003735">
    <property type="term" value="F:structural constituent of ribosome"/>
    <property type="evidence" value="ECO:0007669"/>
    <property type="project" value="InterPro"/>
</dbReference>
<dbReference type="NCBIfam" id="TIGR00002">
    <property type="entry name" value="S16"/>
    <property type="match status" value="1"/>
</dbReference>
<evidence type="ECO:0000256" key="1">
    <source>
        <dbReference type="ARBA" id="ARBA00022980"/>
    </source>
</evidence>
<protein>
    <submittedName>
        <fullName evidence="3">Ribosomal protein S16</fullName>
    </submittedName>
</protein>
<dbReference type="Gene3D" id="3.30.1320.10">
    <property type="match status" value="1"/>
</dbReference>
<dbReference type="GO" id="GO:0005737">
    <property type="term" value="C:cytoplasm"/>
    <property type="evidence" value="ECO:0007669"/>
    <property type="project" value="UniProtKB-ARBA"/>
</dbReference>
<accession>A0A5E8CLC0</accession>
<evidence type="ECO:0000256" key="2">
    <source>
        <dbReference type="ARBA" id="ARBA00023274"/>
    </source>
</evidence>
<dbReference type="GO" id="GO:0015935">
    <property type="term" value="C:small ribosomal subunit"/>
    <property type="evidence" value="ECO:0007669"/>
    <property type="project" value="TreeGrafter"/>
</dbReference>
<dbReference type="PANTHER" id="PTHR12919">
    <property type="entry name" value="30S RIBOSOMAL PROTEIN S16"/>
    <property type="match status" value="1"/>
</dbReference>
<keyword evidence="1 3" id="KW-0689">Ribosomal protein</keyword>
<keyword evidence="2" id="KW-0687">Ribonucleoprotein</keyword>
<gene>
    <name evidence="3" type="ORF">CPAV1605_1469</name>
</gene>
<proteinExistence type="predicted"/>
<dbReference type="InterPro" id="IPR020592">
    <property type="entry name" value="Ribosomal_bS16_CS"/>
</dbReference>
<dbReference type="PANTHER" id="PTHR12919:SF20">
    <property type="entry name" value="SMALL RIBOSOMAL SUBUNIT PROTEIN BS16M"/>
    <property type="match status" value="1"/>
</dbReference>
<evidence type="ECO:0000313" key="3">
    <source>
        <dbReference type="EMBL" id="VVU95714.1"/>
    </source>
</evidence>